<dbReference type="PANTHER" id="PTHR42305">
    <property type="entry name" value="MEMBRANE PROTEIN RV1733C-RELATED"/>
    <property type="match status" value="1"/>
</dbReference>
<dbReference type="Proteomes" id="UP000198680">
    <property type="component" value="Unassembled WGS sequence"/>
</dbReference>
<dbReference type="AlphaFoldDB" id="A0A1G9MVK5"/>
<dbReference type="RefSeq" id="WP_091214125.1">
    <property type="nucleotide sequence ID" value="NZ_FNHE01000002.1"/>
</dbReference>
<feature type="transmembrane region" description="Helical" evidence="1">
    <location>
        <begin position="147"/>
        <end position="168"/>
    </location>
</feature>
<keyword evidence="1" id="KW-0472">Membrane</keyword>
<evidence type="ECO:0000313" key="2">
    <source>
        <dbReference type="EMBL" id="SDL78249.1"/>
    </source>
</evidence>
<protein>
    <submittedName>
        <fullName evidence="2">Uncharacterized protein</fullName>
    </submittedName>
</protein>
<gene>
    <name evidence="2" type="ORF">SAMN05660642_00794</name>
</gene>
<dbReference type="STRING" id="1137991.SAMN05660642_00794"/>
<feature type="transmembrane region" description="Helical" evidence="1">
    <location>
        <begin position="30"/>
        <end position="54"/>
    </location>
</feature>
<evidence type="ECO:0000313" key="3">
    <source>
        <dbReference type="Proteomes" id="UP000198680"/>
    </source>
</evidence>
<keyword evidence="3" id="KW-1185">Reference proteome</keyword>
<organism evidence="2 3">
    <name type="scientific">Geodermatophilus siccatus</name>
    <dbReference type="NCBI Taxonomy" id="1137991"/>
    <lineage>
        <taxon>Bacteria</taxon>
        <taxon>Bacillati</taxon>
        <taxon>Actinomycetota</taxon>
        <taxon>Actinomycetes</taxon>
        <taxon>Geodermatophilales</taxon>
        <taxon>Geodermatophilaceae</taxon>
        <taxon>Geodermatophilus</taxon>
    </lineage>
</organism>
<proteinExistence type="predicted"/>
<dbReference type="OrthoDB" id="5190748at2"/>
<reference evidence="3" key="1">
    <citation type="submission" date="2016-10" db="EMBL/GenBank/DDBJ databases">
        <authorList>
            <person name="Varghese N."/>
            <person name="Submissions S."/>
        </authorList>
    </citation>
    <scope>NUCLEOTIDE SEQUENCE [LARGE SCALE GENOMIC DNA]</scope>
    <source>
        <strain evidence="3">DSM 45419</strain>
    </source>
</reference>
<accession>A0A1G9MVK5</accession>
<dbReference type="EMBL" id="FNHE01000002">
    <property type="protein sequence ID" value="SDL78249.1"/>
    <property type="molecule type" value="Genomic_DNA"/>
</dbReference>
<dbReference type="PANTHER" id="PTHR42305:SF1">
    <property type="entry name" value="MEMBRANE PROTEIN RV1733C-RELATED"/>
    <property type="match status" value="1"/>
</dbReference>
<dbReference type="InterPro" id="IPR039708">
    <property type="entry name" value="MT1774/Rv1733c-like"/>
</dbReference>
<keyword evidence="1" id="KW-0812">Transmembrane</keyword>
<evidence type="ECO:0000256" key="1">
    <source>
        <dbReference type="SAM" id="Phobius"/>
    </source>
</evidence>
<sequence length="196" mass="20899">MTLPGPLTRGVRRFTLGSGPLKRTSHTVEFVSRVVVLLVVLLSVPAALAVGTAVRSDLAAVARQQADERTQVPAVVTADAVVPADAAPRVRVPVPARWTSPDGTPVEGQVLARPTTRAGDTLVLWTTSDGRPTGAPMTPAAVRRSTLVLAGLGWAGTVVTTVLLHAALCRLVASRADRWWTREWARVEPTWSRRVP</sequence>
<name>A0A1G9MVK5_9ACTN</name>
<keyword evidence="1" id="KW-1133">Transmembrane helix</keyword>